<dbReference type="InterPro" id="IPR013815">
    <property type="entry name" value="ATP_grasp_subdomain_1"/>
</dbReference>
<dbReference type="GO" id="GO:0005524">
    <property type="term" value="F:ATP binding"/>
    <property type="evidence" value="ECO:0007669"/>
    <property type="project" value="UniProtKB-UniRule"/>
</dbReference>
<dbReference type="GO" id="GO:0046872">
    <property type="term" value="F:metal ion binding"/>
    <property type="evidence" value="ECO:0007669"/>
    <property type="project" value="InterPro"/>
</dbReference>
<dbReference type="Gene3D" id="3.30.470.20">
    <property type="entry name" value="ATP-grasp fold, B domain"/>
    <property type="match status" value="1"/>
</dbReference>
<accession>A0A833N2P3</accession>
<dbReference type="Gene3D" id="3.30.1490.20">
    <property type="entry name" value="ATP-grasp fold, A domain"/>
    <property type="match status" value="1"/>
</dbReference>
<dbReference type="EMBL" id="WFLN01000009">
    <property type="protein sequence ID" value="KAB8028516.1"/>
    <property type="molecule type" value="Genomic_DNA"/>
</dbReference>
<dbReference type="Pfam" id="PF13535">
    <property type="entry name" value="ATP-grasp_4"/>
    <property type="match status" value="1"/>
</dbReference>
<sequence length="409" mass="46888">MKHILIVEPQSSGLKLVEQALADGYKIWIASAEIAERNIPDVFKNKIAGIIKCDSMSAENVYFETHRFANEKNITFDAVIPGFEYYVEVCSIVSKNLNIKSLNVENARCCRIKNLMRERLTQKNVEVPSYIFLKSEQTELDIPLDFSFPAIIKPVNMSGSMHVYKVLSFADLSHKISKIRSSNDNDLDLEVSKELLIEEYIDGDEFSIEGIVDSLSGEIYIWSVTRKVLGGASGFVEIGHIVSDFNNLENAEKMISYCKQVVLALGIDMGPFHAELRYCNKRKRPILMEIGARLAGDHLPELISEARGISFFKSALDSILLKKIENPQLWQGAAGICFLLRNQEFLPHKIEQRVNSINWKYLKEIHWNITNDPYIYGDFRDRICTARFFGEDTIELENEMKHFYELNFF</sequence>
<gene>
    <name evidence="6" type="ORF">GCL57_12385</name>
</gene>
<dbReference type="PROSITE" id="PS50975">
    <property type="entry name" value="ATP_GRASP"/>
    <property type="match status" value="1"/>
</dbReference>
<dbReference type="Proteomes" id="UP000442694">
    <property type="component" value="Unassembled WGS sequence"/>
</dbReference>
<keyword evidence="2 4" id="KW-0547">Nucleotide-binding</keyword>
<evidence type="ECO:0000256" key="1">
    <source>
        <dbReference type="ARBA" id="ARBA00022598"/>
    </source>
</evidence>
<dbReference type="SUPFAM" id="SSF56059">
    <property type="entry name" value="Glutathione synthetase ATP-binding domain-like"/>
    <property type="match status" value="1"/>
</dbReference>
<evidence type="ECO:0000256" key="4">
    <source>
        <dbReference type="PROSITE-ProRule" id="PRU00409"/>
    </source>
</evidence>
<evidence type="ECO:0000313" key="7">
    <source>
        <dbReference type="Proteomes" id="UP000442694"/>
    </source>
</evidence>
<evidence type="ECO:0000313" key="6">
    <source>
        <dbReference type="EMBL" id="KAB8028516.1"/>
    </source>
</evidence>
<reference evidence="6 7" key="1">
    <citation type="submission" date="2019-10" db="EMBL/GenBank/DDBJ databases">
        <title>New genus of Silvanigrellaceae.</title>
        <authorList>
            <person name="Pitt A."/>
            <person name="Hahn M.W."/>
        </authorList>
    </citation>
    <scope>NUCLEOTIDE SEQUENCE [LARGE SCALE GENOMIC DNA]</scope>
    <source>
        <strain evidence="6 7">33A1-SZDP</strain>
    </source>
</reference>
<keyword evidence="1" id="KW-0436">Ligase</keyword>
<proteinExistence type="predicted"/>
<keyword evidence="7" id="KW-1185">Reference proteome</keyword>
<dbReference type="RefSeq" id="WP_152213667.1">
    <property type="nucleotide sequence ID" value="NZ_WFLN01000009.1"/>
</dbReference>
<dbReference type="PANTHER" id="PTHR43585">
    <property type="entry name" value="FUMIPYRROLE BIOSYNTHESIS PROTEIN C"/>
    <property type="match status" value="1"/>
</dbReference>
<protein>
    <submittedName>
        <fullName evidence="6">ATP-grasp domain-containing protein</fullName>
    </submittedName>
</protein>
<evidence type="ECO:0000256" key="3">
    <source>
        <dbReference type="ARBA" id="ARBA00022840"/>
    </source>
</evidence>
<evidence type="ECO:0000259" key="5">
    <source>
        <dbReference type="PROSITE" id="PS50975"/>
    </source>
</evidence>
<dbReference type="InterPro" id="IPR011761">
    <property type="entry name" value="ATP-grasp"/>
</dbReference>
<dbReference type="InterPro" id="IPR052032">
    <property type="entry name" value="ATP-dep_AA_Ligase"/>
</dbReference>
<comment type="caution">
    <text evidence="6">The sequence shown here is derived from an EMBL/GenBank/DDBJ whole genome shotgun (WGS) entry which is preliminary data.</text>
</comment>
<evidence type="ECO:0000256" key="2">
    <source>
        <dbReference type="ARBA" id="ARBA00022741"/>
    </source>
</evidence>
<organism evidence="6 7">
    <name type="scientific">Fluviispira multicolorata</name>
    <dbReference type="NCBI Taxonomy" id="2654512"/>
    <lineage>
        <taxon>Bacteria</taxon>
        <taxon>Pseudomonadati</taxon>
        <taxon>Bdellovibrionota</taxon>
        <taxon>Oligoflexia</taxon>
        <taxon>Silvanigrellales</taxon>
        <taxon>Silvanigrellaceae</taxon>
        <taxon>Fluviispira</taxon>
    </lineage>
</organism>
<dbReference type="PANTHER" id="PTHR43585:SF2">
    <property type="entry name" value="ATP-GRASP ENZYME FSQD"/>
    <property type="match status" value="1"/>
</dbReference>
<name>A0A833N2P3_9BACT</name>
<dbReference type="GO" id="GO:0016874">
    <property type="term" value="F:ligase activity"/>
    <property type="evidence" value="ECO:0007669"/>
    <property type="project" value="UniProtKB-KW"/>
</dbReference>
<dbReference type="AlphaFoldDB" id="A0A833N2P3"/>
<feature type="domain" description="ATP-grasp" evidence="5">
    <location>
        <begin position="117"/>
        <end position="320"/>
    </location>
</feature>
<dbReference type="Gene3D" id="3.40.50.20">
    <property type="match status" value="1"/>
</dbReference>
<keyword evidence="3 4" id="KW-0067">ATP-binding</keyword>